<keyword evidence="3 7" id="KW-1134">Transmembrane beta strand</keyword>
<dbReference type="GO" id="GO:0009279">
    <property type="term" value="C:cell outer membrane"/>
    <property type="evidence" value="ECO:0007669"/>
    <property type="project" value="UniProtKB-SubCell"/>
</dbReference>
<evidence type="ECO:0000256" key="1">
    <source>
        <dbReference type="ARBA" id="ARBA00004571"/>
    </source>
</evidence>
<keyword evidence="11" id="KW-1185">Reference proteome</keyword>
<name>A0A916JGW3_9BACT</name>
<evidence type="ECO:0000313" key="10">
    <source>
        <dbReference type="EMBL" id="CAG5003085.1"/>
    </source>
</evidence>
<keyword evidence="6 7" id="KW-0998">Cell outer membrane</keyword>
<dbReference type="NCBIfam" id="TIGR04056">
    <property type="entry name" value="OMP_RagA_SusC"/>
    <property type="match status" value="1"/>
</dbReference>
<dbReference type="InterPro" id="IPR023997">
    <property type="entry name" value="TonB-dep_OMP_SusC/RagA_CS"/>
</dbReference>
<dbReference type="InterPro" id="IPR012910">
    <property type="entry name" value="Plug_dom"/>
</dbReference>
<feature type="chain" id="PRO_5036674153" evidence="8">
    <location>
        <begin position="20"/>
        <end position="1035"/>
    </location>
</feature>
<evidence type="ECO:0000256" key="8">
    <source>
        <dbReference type="SAM" id="SignalP"/>
    </source>
</evidence>
<keyword evidence="10" id="KW-0675">Receptor</keyword>
<dbReference type="Proteomes" id="UP000680038">
    <property type="component" value="Unassembled WGS sequence"/>
</dbReference>
<dbReference type="InterPro" id="IPR036942">
    <property type="entry name" value="Beta-barrel_TonB_sf"/>
</dbReference>
<keyword evidence="8" id="KW-0732">Signal</keyword>
<dbReference type="PROSITE" id="PS52016">
    <property type="entry name" value="TONB_DEPENDENT_REC_3"/>
    <property type="match status" value="1"/>
</dbReference>
<evidence type="ECO:0000313" key="11">
    <source>
        <dbReference type="Proteomes" id="UP000680038"/>
    </source>
</evidence>
<dbReference type="AlphaFoldDB" id="A0A916JGW3"/>
<keyword evidence="2 7" id="KW-0813">Transport</keyword>
<reference evidence="10" key="1">
    <citation type="submission" date="2021-04" db="EMBL/GenBank/DDBJ databases">
        <authorList>
            <person name="Rodrigo-Torres L."/>
            <person name="Arahal R. D."/>
            <person name="Lucena T."/>
        </authorList>
    </citation>
    <scope>NUCLEOTIDE SEQUENCE</scope>
    <source>
        <strain evidence="10">CECT 9275</strain>
    </source>
</reference>
<evidence type="ECO:0000256" key="7">
    <source>
        <dbReference type="PROSITE-ProRule" id="PRU01360"/>
    </source>
</evidence>
<dbReference type="SUPFAM" id="SSF56935">
    <property type="entry name" value="Porins"/>
    <property type="match status" value="1"/>
</dbReference>
<dbReference type="Pfam" id="PF13715">
    <property type="entry name" value="CarbopepD_reg_2"/>
    <property type="match status" value="1"/>
</dbReference>
<evidence type="ECO:0000256" key="2">
    <source>
        <dbReference type="ARBA" id="ARBA00022448"/>
    </source>
</evidence>
<feature type="domain" description="TonB-dependent receptor plug" evidence="9">
    <location>
        <begin position="114"/>
        <end position="239"/>
    </location>
</feature>
<evidence type="ECO:0000256" key="3">
    <source>
        <dbReference type="ARBA" id="ARBA00022452"/>
    </source>
</evidence>
<proteinExistence type="inferred from homology"/>
<dbReference type="InterPro" id="IPR039426">
    <property type="entry name" value="TonB-dep_rcpt-like"/>
</dbReference>
<feature type="signal peptide" evidence="8">
    <location>
        <begin position="1"/>
        <end position="19"/>
    </location>
</feature>
<dbReference type="RefSeq" id="WP_215239596.1">
    <property type="nucleotide sequence ID" value="NZ_CAJRAF010000002.1"/>
</dbReference>
<dbReference type="Gene3D" id="2.170.130.10">
    <property type="entry name" value="TonB-dependent receptor, plug domain"/>
    <property type="match status" value="1"/>
</dbReference>
<protein>
    <submittedName>
        <fullName evidence="10">TonB-dependent receptor P3</fullName>
    </submittedName>
</protein>
<dbReference type="InterPro" id="IPR008969">
    <property type="entry name" value="CarboxyPept-like_regulatory"/>
</dbReference>
<evidence type="ECO:0000256" key="5">
    <source>
        <dbReference type="ARBA" id="ARBA00023136"/>
    </source>
</evidence>
<dbReference type="Gene3D" id="2.40.170.20">
    <property type="entry name" value="TonB-dependent receptor, beta-barrel domain"/>
    <property type="match status" value="1"/>
</dbReference>
<evidence type="ECO:0000256" key="4">
    <source>
        <dbReference type="ARBA" id="ARBA00022692"/>
    </source>
</evidence>
<keyword evidence="4 7" id="KW-0812">Transmembrane</keyword>
<sequence length="1035" mass="111368">MKKHVLSLLLLLSFSGVFAQTQISGKVVGGPGNPPLPGVTVVIKGGKTGTTTDAEGKFSIMSESPGSVVSVSFIGFVKQEIEVGNRTYLDITLVEDATVLSEVVVTALGIQREKKSLGYAIQEVTGATLSDAKETNLANAFTGKVAGLQVVRSSNGAGGSSKIVLRGNTSLTGSNQPLIVVDGIPIDNFTGTTENGYWGAGLDLGNGLGDISAEDIETMSVLKGPSAAALYGSRAGNGVILITTKSGRKQPGLGITFSTTLGTEGIFIKPELQSTFGQGTDNIFNAMSTTSWGPKAEGQSVTKWDGTQAPLTMHDNVSEFLRAGSNQNYSLGLQQQFGSTAVFASLNYLEDKSIIPGNKLTRVNFTSKATTHFGKDSRWTSDVKMAYNNTAGYNRPINGRDNSSVYVLYMMPQSLDIKDFSAATNEFGGMLWYPGAPGSQSNPYWLSQYNLNRDSRNRFIMNGSLKYAFTDWLDAEVKAGGDMYTTSTEGKTYAGGPLSNSYSTGKQTFSETNYSALIKGQKDEVIGQLGGTFTLGGNLMQQKYSSLSVSTGALEVPNLFTPSNAAGAASIWPGYSRKKINSLYGSLGLNYGGWIFLDVTARNDWSSALIEQNRSYFYPSYSLSYVVTDMLEKMGTRAPSWINYAKVRASYATVGNDLAPYQLYNGYNISKDPLSNTVAVRQSLLKDANVKSELIKNLELGTELKFFNNRLRVDFTWYKSNATRQLIDIPMDPMSGYSSMKVNAGNIQNKGIEVMADVSILTKPTSLNWSVTANFSRNENKIIDIAKNMGVNEYQLGAFDDLFIRATTDGLYGDIYGTKFLRVKDEASPYFGKLLLSSEGLPQRDAAIVKLGNQQAKGLLGISNNFSYKGVGLSFLVDARLGGEIFSASNVGLQSAGAAAVTAPGGERPEMVVDGVVLGENGAPAPNTEPVTQQQYWNTIATLNNLGVGEAYVYDATNIRLRNVMLSYTLPKKLLGNTFQKARISASCNNVWMIKSHLNGIDPESVFATGTNAVGFENGAFPTMRSFLFSITLGF</sequence>
<dbReference type="EMBL" id="CAJRAF010000002">
    <property type="protein sequence ID" value="CAG5003085.1"/>
    <property type="molecule type" value="Genomic_DNA"/>
</dbReference>
<gene>
    <name evidence="10" type="ORF">DYBT9275_03048</name>
</gene>
<organism evidence="10 11">
    <name type="scientific">Dyadobacter helix</name>
    <dbReference type="NCBI Taxonomy" id="2822344"/>
    <lineage>
        <taxon>Bacteria</taxon>
        <taxon>Pseudomonadati</taxon>
        <taxon>Bacteroidota</taxon>
        <taxon>Cytophagia</taxon>
        <taxon>Cytophagales</taxon>
        <taxon>Spirosomataceae</taxon>
        <taxon>Dyadobacter</taxon>
    </lineage>
</organism>
<dbReference type="Gene3D" id="2.60.40.1120">
    <property type="entry name" value="Carboxypeptidase-like, regulatory domain"/>
    <property type="match status" value="1"/>
</dbReference>
<dbReference type="InterPro" id="IPR037066">
    <property type="entry name" value="Plug_dom_sf"/>
</dbReference>
<dbReference type="InterPro" id="IPR023996">
    <property type="entry name" value="TonB-dep_OMP_SusC/RagA"/>
</dbReference>
<dbReference type="Pfam" id="PF07715">
    <property type="entry name" value="Plug"/>
    <property type="match status" value="1"/>
</dbReference>
<evidence type="ECO:0000256" key="6">
    <source>
        <dbReference type="ARBA" id="ARBA00023237"/>
    </source>
</evidence>
<comment type="subcellular location">
    <subcellularLocation>
        <location evidence="1 7">Cell outer membrane</location>
        <topology evidence="1 7">Multi-pass membrane protein</topology>
    </subcellularLocation>
</comment>
<evidence type="ECO:0000259" key="9">
    <source>
        <dbReference type="Pfam" id="PF07715"/>
    </source>
</evidence>
<comment type="caution">
    <text evidence="10">The sequence shown here is derived from an EMBL/GenBank/DDBJ whole genome shotgun (WGS) entry which is preliminary data.</text>
</comment>
<dbReference type="SUPFAM" id="SSF49464">
    <property type="entry name" value="Carboxypeptidase regulatory domain-like"/>
    <property type="match status" value="1"/>
</dbReference>
<accession>A0A916JGW3</accession>
<comment type="similarity">
    <text evidence="7">Belongs to the TonB-dependent receptor family.</text>
</comment>
<dbReference type="NCBIfam" id="TIGR04057">
    <property type="entry name" value="SusC_RagA_signa"/>
    <property type="match status" value="1"/>
</dbReference>
<keyword evidence="5 7" id="KW-0472">Membrane</keyword>